<dbReference type="GO" id="GO:0005634">
    <property type="term" value="C:nucleus"/>
    <property type="evidence" value="ECO:0007669"/>
    <property type="project" value="TreeGrafter"/>
</dbReference>
<keyword evidence="1" id="KW-0343">GTPase activation</keyword>
<evidence type="ECO:0000256" key="3">
    <source>
        <dbReference type="ARBA" id="ARBA00022737"/>
    </source>
</evidence>
<keyword evidence="3" id="KW-0677">Repeat</keyword>
<dbReference type="Proteomes" id="UP001224775">
    <property type="component" value="Unassembled WGS sequence"/>
</dbReference>
<dbReference type="PANTHER" id="PTHR24113">
    <property type="entry name" value="RAN GTPASE-ACTIVATING PROTEIN 1"/>
    <property type="match status" value="1"/>
</dbReference>
<dbReference type="AlphaFoldDB" id="A0AAD8YGR2"/>
<dbReference type="GO" id="GO:0005829">
    <property type="term" value="C:cytosol"/>
    <property type="evidence" value="ECO:0007669"/>
    <property type="project" value="TreeGrafter"/>
</dbReference>
<evidence type="ECO:0000313" key="5">
    <source>
        <dbReference type="Proteomes" id="UP001224775"/>
    </source>
</evidence>
<dbReference type="PANTHER" id="PTHR24113:SF12">
    <property type="entry name" value="RAN GTPASE-ACTIVATING PROTEIN 1"/>
    <property type="match status" value="1"/>
</dbReference>
<accession>A0AAD8YGR2</accession>
<dbReference type="GO" id="GO:0048471">
    <property type="term" value="C:perinuclear region of cytoplasm"/>
    <property type="evidence" value="ECO:0007669"/>
    <property type="project" value="TreeGrafter"/>
</dbReference>
<evidence type="ECO:0000256" key="2">
    <source>
        <dbReference type="ARBA" id="ARBA00022614"/>
    </source>
</evidence>
<dbReference type="EMBL" id="JATAAI010000004">
    <property type="protein sequence ID" value="KAK1746289.1"/>
    <property type="molecule type" value="Genomic_DNA"/>
</dbReference>
<dbReference type="GO" id="GO:0006913">
    <property type="term" value="P:nucleocytoplasmic transport"/>
    <property type="evidence" value="ECO:0007669"/>
    <property type="project" value="TreeGrafter"/>
</dbReference>
<protein>
    <submittedName>
        <fullName evidence="4">Uncharacterized protein</fullName>
    </submittedName>
</protein>
<evidence type="ECO:0000313" key="4">
    <source>
        <dbReference type="EMBL" id="KAK1746289.1"/>
    </source>
</evidence>
<reference evidence="4" key="1">
    <citation type="submission" date="2023-06" db="EMBL/GenBank/DDBJ databases">
        <title>Survivors Of The Sea: Transcriptome response of Skeletonema marinoi to long-term dormancy.</title>
        <authorList>
            <person name="Pinder M.I.M."/>
            <person name="Kourtchenko O."/>
            <person name="Robertson E.K."/>
            <person name="Larsson T."/>
            <person name="Maumus F."/>
            <person name="Osuna-Cruz C.M."/>
            <person name="Vancaester E."/>
            <person name="Stenow R."/>
            <person name="Vandepoele K."/>
            <person name="Ploug H."/>
            <person name="Bruchert V."/>
            <person name="Godhe A."/>
            <person name="Topel M."/>
        </authorList>
    </citation>
    <scope>NUCLEOTIDE SEQUENCE</scope>
    <source>
        <strain evidence="4">R05AC</strain>
    </source>
</reference>
<organism evidence="4 5">
    <name type="scientific">Skeletonema marinoi</name>
    <dbReference type="NCBI Taxonomy" id="267567"/>
    <lineage>
        <taxon>Eukaryota</taxon>
        <taxon>Sar</taxon>
        <taxon>Stramenopiles</taxon>
        <taxon>Ochrophyta</taxon>
        <taxon>Bacillariophyta</taxon>
        <taxon>Coscinodiscophyceae</taxon>
        <taxon>Thalassiosirophycidae</taxon>
        <taxon>Thalassiosirales</taxon>
        <taxon>Skeletonemataceae</taxon>
        <taxon>Skeletonema</taxon>
        <taxon>Skeletonema marinoi-dohrnii complex</taxon>
    </lineage>
</organism>
<dbReference type="Gene3D" id="3.80.10.10">
    <property type="entry name" value="Ribonuclease Inhibitor"/>
    <property type="match status" value="1"/>
</dbReference>
<dbReference type="SUPFAM" id="SSF52047">
    <property type="entry name" value="RNI-like"/>
    <property type="match status" value="1"/>
</dbReference>
<dbReference type="InterPro" id="IPR032675">
    <property type="entry name" value="LRR_dom_sf"/>
</dbReference>
<sequence length="132" mass="14566">MRLLVEPLLERNAPLEELCFIESGVDDDMVVALVDVFLKNPRLVPIKLQIAACEFGIVGCKAIATLLKSPNCPMETLDIPDNFIEDDGAVCLANALKKNGVLKEICLAGNRMTSNGWKVFDKKSKCHVSRQH</sequence>
<dbReference type="InterPro" id="IPR027038">
    <property type="entry name" value="RanGap"/>
</dbReference>
<keyword evidence="2" id="KW-0433">Leucine-rich repeat</keyword>
<dbReference type="GO" id="GO:0005096">
    <property type="term" value="F:GTPase activator activity"/>
    <property type="evidence" value="ECO:0007669"/>
    <property type="project" value="UniProtKB-KW"/>
</dbReference>
<gene>
    <name evidence="4" type="ORF">QTG54_002896</name>
</gene>
<evidence type="ECO:0000256" key="1">
    <source>
        <dbReference type="ARBA" id="ARBA00022468"/>
    </source>
</evidence>
<dbReference type="SMART" id="SM00368">
    <property type="entry name" value="LRR_RI"/>
    <property type="match status" value="2"/>
</dbReference>
<proteinExistence type="predicted"/>
<keyword evidence="5" id="KW-1185">Reference proteome</keyword>
<comment type="caution">
    <text evidence="4">The sequence shown here is derived from an EMBL/GenBank/DDBJ whole genome shotgun (WGS) entry which is preliminary data.</text>
</comment>
<name>A0AAD8YGR2_9STRA</name>
<dbReference type="GO" id="GO:0031267">
    <property type="term" value="F:small GTPase binding"/>
    <property type="evidence" value="ECO:0007669"/>
    <property type="project" value="TreeGrafter"/>
</dbReference>